<evidence type="ECO:0000256" key="2">
    <source>
        <dbReference type="ARBA" id="ARBA00010337"/>
    </source>
</evidence>
<name>A0AAJ7T5F4_PETMA</name>
<evidence type="ECO:0000259" key="7">
    <source>
        <dbReference type="Pfam" id="PF04130"/>
    </source>
</evidence>
<evidence type="ECO:0000313" key="10">
    <source>
        <dbReference type="RefSeq" id="XP_032811568.1"/>
    </source>
</evidence>
<keyword evidence="4 6" id="KW-0493">Microtubule</keyword>
<dbReference type="InterPro" id="IPR040457">
    <property type="entry name" value="GCP_C"/>
</dbReference>
<dbReference type="GO" id="GO:0051321">
    <property type="term" value="P:meiotic cell cycle"/>
    <property type="evidence" value="ECO:0007669"/>
    <property type="project" value="TreeGrafter"/>
</dbReference>
<keyword evidence="9" id="KW-1185">Reference proteome</keyword>
<dbReference type="Gene3D" id="1.20.120.1900">
    <property type="entry name" value="Gamma-tubulin complex, C-terminal domain"/>
    <property type="match status" value="1"/>
</dbReference>
<dbReference type="PANTHER" id="PTHR19302:SF33">
    <property type="entry name" value="GAMMA-TUBULIN COMPLEX COMPONENT 5"/>
    <property type="match status" value="1"/>
</dbReference>
<dbReference type="Pfam" id="PF04130">
    <property type="entry name" value="GCP_C_terminal"/>
    <property type="match status" value="1"/>
</dbReference>
<dbReference type="GO" id="GO:0051011">
    <property type="term" value="F:microtubule minus-end binding"/>
    <property type="evidence" value="ECO:0007669"/>
    <property type="project" value="TreeGrafter"/>
</dbReference>
<evidence type="ECO:0000256" key="6">
    <source>
        <dbReference type="RuleBase" id="RU363050"/>
    </source>
</evidence>
<protein>
    <recommendedName>
        <fullName evidence="6">Gamma-tubulin complex component</fullName>
    </recommendedName>
</protein>
<evidence type="ECO:0000256" key="4">
    <source>
        <dbReference type="ARBA" id="ARBA00022701"/>
    </source>
</evidence>
<dbReference type="AlphaFoldDB" id="A0AAJ7T5F4"/>
<dbReference type="GO" id="GO:0000930">
    <property type="term" value="C:gamma-tubulin complex"/>
    <property type="evidence" value="ECO:0007669"/>
    <property type="project" value="TreeGrafter"/>
</dbReference>
<dbReference type="InterPro" id="IPR042241">
    <property type="entry name" value="GCP_C_sf"/>
</dbReference>
<comment type="function">
    <text evidence="6">Component of the gamma-tubulin ring complex (gTuRC) which mediates microtubule nucleation.</text>
</comment>
<dbReference type="GO" id="GO:0031122">
    <property type="term" value="P:cytoplasmic microtubule organization"/>
    <property type="evidence" value="ECO:0007669"/>
    <property type="project" value="TreeGrafter"/>
</dbReference>
<dbReference type="InterPro" id="IPR007259">
    <property type="entry name" value="GCP"/>
</dbReference>
<dbReference type="InterPro" id="IPR041470">
    <property type="entry name" value="GCP_N"/>
</dbReference>
<dbReference type="RefSeq" id="XP_032811570.1">
    <property type="nucleotide sequence ID" value="XM_032955679.1"/>
</dbReference>
<keyword evidence="5 6" id="KW-0206">Cytoskeleton</keyword>
<dbReference type="GO" id="GO:0005874">
    <property type="term" value="C:microtubule"/>
    <property type="evidence" value="ECO:0007669"/>
    <property type="project" value="UniProtKB-KW"/>
</dbReference>
<accession>A0AAJ7T5F4</accession>
<sequence length="1079" mass="118650">MTGRSEALTAGLARLVGLTTGLPDTSPAFPRLLCKVQARLGGELELDPDERRLQAAVDRVHEAFVTLSEPDKAAAWRSQIARICQDTVPTFPRVEVRCAMVSLLVALAAPAGCPSHLLPASALPASTSLLADAAVCGVGSRWPAKETTSIPTGHGSDFSESEDFCPDEGKELHLQPFSREDSGIQVDVTPSEEAPSQPRLRSVQWIATLSEDRRWLEKSVVQQYWTAPRRSAQHSCHPNASLASIWNRHVLATEPLAAPRDHVVLTEAQVVRETLWLLSGVRCLFVYQLCEGKVLVRPGITVSHLTPSCLRAVCEQFASFGQLVLRLQKFVESVSRPLGPRAGPWVGPWVGAHLQGPLTPGPHGPGGPLGWERPAEDSAPCRTYQALAWALARYLQGFKRQLANVERRAICQERAVTLAMLQAELAGRFAELRALRRAFAVGVREVPPDVPHVVKASHLLNTLLHAVLAGDALGEAADSSGQLLLWLWLQTVRPYIEIIDDWITLGRLHDPSREFIIQRNDAERVARRDFWFSTYTLYCVCERNGAAGGVRRTPTGGPEALDEPTMAAFLRPVLKQLILAGKSTQLLHGPGLGGPTQPPHGWDRGSLYTQFCEGLEPHLSAPGRHGCCTPCGTEPACGGTGPGDGEEVPGALRVHMQAEHRDPLLEINFSRMFLVERSSSAAWDECNGNTARGGAEEADEPPRLRWPLLQALQRSLYGRVEQRYRACCGQLMATLKSHCRLLSHVKAMRSYFLMEAGDTMHAFCTALFCCDATSWTQPDVLVAQLQHALATHRTCHASRLSVSVRKQSRFQKRSLVHALDGLRLHYKVPWPLDIVISNEDQALYNDIFLFLLKVKWAKCSLEQLRFKDLQETKCKQQLQQASHERVVTEKGSGSGSCGGGIVAARVQGGTWRPRDAGSQCRLAPSPSRIASSGRDQSLAPHRMYLLRIRILHFVNSLHGYLLHKVLHGTWREFESELGAAADLDQLIHVHARYLAALSSCCLLTQGLEVLREALFRVLDVGLQFAACWKGGPNTPRLGCVLQLESGFNCSRSTFLNTLNQAVCQGRHPLLESMAQAVCG</sequence>
<dbReference type="RefSeq" id="XP_032811568.1">
    <property type="nucleotide sequence ID" value="XM_032955677.1"/>
</dbReference>
<feature type="domain" description="Gamma tubulin complex component C-terminal" evidence="7">
    <location>
        <begin position="741"/>
        <end position="1030"/>
    </location>
</feature>
<dbReference type="RefSeq" id="XP_032811569.1">
    <property type="nucleotide sequence ID" value="XM_032955678.1"/>
</dbReference>
<evidence type="ECO:0000259" key="8">
    <source>
        <dbReference type="Pfam" id="PF17681"/>
    </source>
</evidence>
<comment type="similarity">
    <text evidence="2 6">Belongs to the TUBGCP family.</text>
</comment>
<dbReference type="Pfam" id="PF17681">
    <property type="entry name" value="GCP_N_terminal"/>
    <property type="match status" value="1"/>
</dbReference>
<evidence type="ECO:0000256" key="5">
    <source>
        <dbReference type="ARBA" id="ARBA00023212"/>
    </source>
</evidence>
<dbReference type="KEGG" id="pmrn:116943049"/>
<feature type="domain" description="Gamma tubulin complex component protein N-terminal" evidence="8">
    <location>
        <begin position="271"/>
        <end position="587"/>
    </location>
</feature>
<dbReference type="GO" id="GO:0043015">
    <property type="term" value="F:gamma-tubulin binding"/>
    <property type="evidence" value="ECO:0007669"/>
    <property type="project" value="InterPro"/>
</dbReference>
<keyword evidence="3 6" id="KW-0963">Cytoplasm</keyword>
<gene>
    <name evidence="10 11 12" type="primary">LOC116943049</name>
</gene>
<evidence type="ECO:0000313" key="11">
    <source>
        <dbReference type="RefSeq" id="XP_032811569.1"/>
    </source>
</evidence>
<evidence type="ECO:0000256" key="3">
    <source>
        <dbReference type="ARBA" id="ARBA00022490"/>
    </source>
</evidence>
<organism evidence="9 12">
    <name type="scientific">Petromyzon marinus</name>
    <name type="common">Sea lamprey</name>
    <dbReference type="NCBI Taxonomy" id="7757"/>
    <lineage>
        <taxon>Eukaryota</taxon>
        <taxon>Metazoa</taxon>
        <taxon>Chordata</taxon>
        <taxon>Craniata</taxon>
        <taxon>Vertebrata</taxon>
        <taxon>Cyclostomata</taxon>
        <taxon>Hyperoartia</taxon>
        <taxon>Petromyzontiformes</taxon>
        <taxon>Petromyzontidae</taxon>
        <taxon>Petromyzon</taxon>
    </lineage>
</organism>
<dbReference type="PANTHER" id="PTHR19302">
    <property type="entry name" value="GAMMA TUBULIN COMPLEX PROTEIN"/>
    <property type="match status" value="1"/>
</dbReference>
<comment type="subcellular location">
    <subcellularLocation>
        <location evidence="1">Cytoplasm</location>
        <location evidence="1">Cytoskeleton</location>
        <location evidence="1">Microtubule organizing center</location>
        <location evidence="1">Centrosome</location>
    </subcellularLocation>
</comment>
<evidence type="ECO:0000313" key="12">
    <source>
        <dbReference type="RefSeq" id="XP_032811570.1"/>
    </source>
</evidence>
<dbReference type="GO" id="GO:0007020">
    <property type="term" value="P:microtubule nucleation"/>
    <property type="evidence" value="ECO:0007669"/>
    <property type="project" value="InterPro"/>
</dbReference>
<dbReference type="GO" id="GO:0000278">
    <property type="term" value="P:mitotic cell cycle"/>
    <property type="evidence" value="ECO:0007669"/>
    <property type="project" value="TreeGrafter"/>
</dbReference>
<reference evidence="10 11" key="1">
    <citation type="submission" date="2025-04" db="UniProtKB">
        <authorList>
            <consortium name="RefSeq"/>
        </authorList>
    </citation>
    <scope>IDENTIFICATION</scope>
    <source>
        <tissue evidence="10 11">Sperm</tissue>
    </source>
</reference>
<dbReference type="GO" id="GO:0005813">
    <property type="term" value="C:centrosome"/>
    <property type="evidence" value="ECO:0007669"/>
    <property type="project" value="UniProtKB-SubCell"/>
</dbReference>
<dbReference type="GO" id="GO:0000922">
    <property type="term" value="C:spindle pole"/>
    <property type="evidence" value="ECO:0007669"/>
    <property type="project" value="InterPro"/>
</dbReference>
<dbReference type="GO" id="GO:0051225">
    <property type="term" value="P:spindle assembly"/>
    <property type="evidence" value="ECO:0007669"/>
    <property type="project" value="TreeGrafter"/>
</dbReference>
<dbReference type="Proteomes" id="UP001318040">
    <property type="component" value="Chromosome 16"/>
</dbReference>
<evidence type="ECO:0000256" key="1">
    <source>
        <dbReference type="ARBA" id="ARBA00004300"/>
    </source>
</evidence>
<proteinExistence type="inferred from homology"/>
<evidence type="ECO:0000313" key="9">
    <source>
        <dbReference type="Proteomes" id="UP001318040"/>
    </source>
</evidence>